<dbReference type="GO" id="GO:0005886">
    <property type="term" value="C:plasma membrane"/>
    <property type="evidence" value="ECO:0007669"/>
    <property type="project" value="TreeGrafter"/>
</dbReference>
<dbReference type="InterPro" id="IPR009721">
    <property type="entry name" value="O-acyltransferase_WSD1_C"/>
</dbReference>
<dbReference type="Pfam" id="PF03007">
    <property type="entry name" value="WS_DGAT_cat"/>
    <property type="match status" value="1"/>
</dbReference>
<keyword evidence="6" id="KW-0808">Transferase</keyword>
<dbReference type="EMBL" id="MQUQ01000008">
    <property type="protein sequence ID" value="OLZ51473.1"/>
    <property type="molecule type" value="Genomic_DNA"/>
</dbReference>
<comment type="caution">
    <text evidence="14">The sequence shown here is derived from an EMBL/GenBank/DDBJ whole genome shotgun (WGS) entry which is preliminary data.</text>
</comment>
<gene>
    <name evidence="14" type="ORF">BS329_16975</name>
</gene>
<dbReference type="Pfam" id="PF06974">
    <property type="entry name" value="WS_DGAT_C"/>
    <property type="match status" value="1"/>
</dbReference>
<feature type="domain" description="O-acyltransferase WSD1-like N-terminal" evidence="12">
    <location>
        <begin position="21"/>
        <end position="284"/>
    </location>
</feature>
<dbReference type="InterPro" id="IPR004255">
    <property type="entry name" value="O-acyltransferase_WSD1_N"/>
</dbReference>
<dbReference type="PANTHER" id="PTHR31650:SF1">
    <property type="entry name" value="WAX ESTER SYNTHASE_DIACYLGLYCEROL ACYLTRANSFERASE 4-RELATED"/>
    <property type="match status" value="1"/>
</dbReference>
<comment type="catalytic activity">
    <reaction evidence="10">
        <text>an acyl-CoA + a 1,2-diacyl-sn-glycerol = a triacyl-sn-glycerol + CoA</text>
        <dbReference type="Rhea" id="RHEA:10868"/>
        <dbReference type="ChEBI" id="CHEBI:17815"/>
        <dbReference type="ChEBI" id="CHEBI:57287"/>
        <dbReference type="ChEBI" id="CHEBI:58342"/>
        <dbReference type="ChEBI" id="CHEBI:64615"/>
        <dbReference type="EC" id="2.3.1.20"/>
    </reaction>
</comment>
<dbReference type="GO" id="GO:0071731">
    <property type="term" value="P:response to nitric oxide"/>
    <property type="evidence" value="ECO:0007669"/>
    <property type="project" value="TreeGrafter"/>
</dbReference>
<dbReference type="AlphaFoldDB" id="A0A1R0KTV4"/>
<evidence type="ECO:0000256" key="11">
    <source>
        <dbReference type="SAM" id="MobiDB-lite"/>
    </source>
</evidence>
<sequence>MSNGRHDGFVGSDAWGAARRMNGLDTVMWRAEVDPLLRSTVMAVYTLDRVPPWADVVAEHERIVGLVPRLAQRVSETRLGVGNPGWRHDTKLDLDYHVRRVRLPEPADHGALLMLAQTMACTPFDRRRPLWEAVLAEGLNGDQAGYVLKLHHSSMDGAALMCLDALMHPPYGSDRPQPGLSLVRKEDDETERRARPAGSIGALAAVGGKLLGHATGALRHPSRAVREGSRLAESLVHVFSRPAVAPSPLLRGRAGSWRFVTVDAPLSSVRSAAKAAGVSLNDAVVSAVLGGLRRYHEHFGVPLSTVAAAIPIAGGRPGQIRGGNGFSVARMAMPMGEADPVRRMRMVRELITGVRSERAGKAPALLAHSMGVLPSFVIAPVLKHTTQAHDVQISTLRGAEAPLSLAGARILRLYPFGPLPAIALSVTMHTYDGNCCFGVNFDAAAVRDPDVLVRCLQDGIDETTTTGS</sequence>
<protein>
    <recommendedName>
        <fullName evidence="4">diacylglycerol O-acyltransferase</fullName>
        <ecNumber evidence="4">2.3.1.20</ecNumber>
    </recommendedName>
</protein>
<dbReference type="RefSeq" id="WP_076161826.1">
    <property type="nucleotide sequence ID" value="NZ_JBEZVB010000016.1"/>
</dbReference>
<dbReference type="PANTHER" id="PTHR31650">
    <property type="entry name" value="O-ACYLTRANSFERASE (WSD1-LIKE) FAMILY PROTEIN"/>
    <property type="match status" value="1"/>
</dbReference>
<dbReference type="GO" id="GO:0004144">
    <property type="term" value="F:diacylglycerol O-acyltransferase activity"/>
    <property type="evidence" value="ECO:0007669"/>
    <property type="project" value="UniProtKB-EC"/>
</dbReference>
<evidence type="ECO:0000256" key="3">
    <source>
        <dbReference type="ARBA" id="ARBA00009587"/>
    </source>
</evidence>
<feature type="domain" description="O-acyltransferase WSD1 C-terminal" evidence="13">
    <location>
        <begin position="323"/>
        <end position="462"/>
    </location>
</feature>
<comment type="pathway">
    <text evidence="2">Lipid metabolism.</text>
</comment>
<evidence type="ECO:0000256" key="7">
    <source>
        <dbReference type="ARBA" id="ARBA00022798"/>
    </source>
</evidence>
<evidence type="ECO:0000256" key="6">
    <source>
        <dbReference type="ARBA" id="ARBA00022679"/>
    </source>
</evidence>
<dbReference type="Proteomes" id="UP000187486">
    <property type="component" value="Unassembled WGS sequence"/>
</dbReference>
<keyword evidence="15" id="KW-1185">Reference proteome</keyword>
<evidence type="ECO:0000313" key="15">
    <source>
        <dbReference type="Proteomes" id="UP000187486"/>
    </source>
</evidence>
<keyword evidence="9" id="KW-0012">Acyltransferase</keyword>
<dbReference type="GO" id="GO:0001666">
    <property type="term" value="P:response to hypoxia"/>
    <property type="evidence" value="ECO:0007669"/>
    <property type="project" value="TreeGrafter"/>
</dbReference>
<evidence type="ECO:0000259" key="12">
    <source>
        <dbReference type="Pfam" id="PF03007"/>
    </source>
</evidence>
<keyword evidence="5" id="KW-0444">Lipid biosynthesis</keyword>
<evidence type="ECO:0000256" key="9">
    <source>
        <dbReference type="ARBA" id="ARBA00023315"/>
    </source>
</evidence>
<evidence type="ECO:0000256" key="2">
    <source>
        <dbReference type="ARBA" id="ARBA00005189"/>
    </source>
</evidence>
<evidence type="ECO:0000256" key="4">
    <source>
        <dbReference type="ARBA" id="ARBA00013244"/>
    </source>
</evidence>
<proteinExistence type="inferred from homology"/>
<organism evidence="14 15">
    <name type="scientific">Amycolatopsis coloradensis</name>
    <dbReference type="NCBI Taxonomy" id="76021"/>
    <lineage>
        <taxon>Bacteria</taxon>
        <taxon>Bacillati</taxon>
        <taxon>Actinomycetota</taxon>
        <taxon>Actinomycetes</taxon>
        <taxon>Pseudonocardiales</taxon>
        <taxon>Pseudonocardiaceae</taxon>
        <taxon>Amycolatopsis</taxon>
    </lineage>
</organism>
<dbReference type="InterPro" id="IPR045034">
    <property type="entry name" value="O-acyltransferase_WSD1-like"/>
</dbReference>
<keyword evidence="7" id="KW-0319">Glycerol metabolism</keyword>
<accession>A0A1R0KTV4</accession>
<dbReference type="GO" id="GO:0019432">
    <property type="term" value="P:triglyceride biosynthetic process"/>
    <property type="evidence" value="ECO:0007669"/>
    <property type="project" value="UniProtKB-UniPathway"/>
</dbReference>
<comment type="pathway">
    <text evidence="1">Glycerolipid metabolism; triacylglycerol biosynthesis.</text>
</comment>
<keyword evidence="8" id="KW-0443">Lipid metabolism</keyword>
<dbReference type="UniPathway" id="UPA00282"/>
<evidence type="ECO:0000256" key="8">
    <source>
        <dbReference type="ARBA" id="ARBA00023098"/>
    </source>
</evidence>
<reference evidence="14 15" key="1">
    <citation type="submission" date="2016-01" db="EMBL/GenBank/DDBJ databases">
        <title>Amycolatopsis coloradensis genome sequencing and assembly.</title>
        <authorList>
            <person name="Mayilraj S."/>
        </authorList>
    </citation>
    <scope>NUCLEOTIDE SEQUENCE [LARGE SCALE GENOMIC DNA]</scope>
    <source>
        <strain evidence="14 15">DSM 44225</strain>
    </source>
</reference>
<comment type="similarity">
    <text evidence="3">Belongs to the long-chain O-acyltransferase family.</text>
</comment>
<dbReference type="SUPFAM" id="SSF52777">
    <property type="entry name" value="CoA-dependent acyltransferases"/>
    <property type="match status" value="1"/>
</dbReference>
<dbReference type="GO" id="GO:0006071">
    <property type="term" value="P:glycerol metabolic process"/>
    <property type="evidence" value="ECO:0007669"/>
    <property type="project" value="UniProtKB-KW"/>
</dbReference>
<feature type="region of interest" description="Disordered" evidence="11">
    <location>
        <begin position="173"/>
        <end position="196"/>
    </location>
</feature>
<evidence type="ECO:0000256" key="5">
    <source>
        <dbReference type="ARBA" id="ARBA00022516"/>
    </source>
</evidence>
<evidence type="ECO:0000256" key="10">
    <source>
        <dbReference type="ARBA" id="ARBA00048109"/>
    </source>
</evidence>
<dbReference type="EC" id="2.3.1.20" evidence="4"/>
<dbReference type="STRING" id="76021.BS329_16975"/>
<dbReference type="OrthoDB" id="9810950at2"/>
<feature type="compositionally biased region" description="Basic and acidic residues" evidence="11">
    <location>
        <begin position="183"/>
        <end position="194"/>
    </location>
</feature>
<dbReference type="GO" id="GO:0051701">
    <property type="term" value="P:biological process involved in interaction with host"/>
    <property type="evidence" value="ECO:0007669"/>
    <property type="project" value="TreeGrafter"/>
</dbReference>
<evidence type="ECO:0000313" key="14">
    <source>
        <dbReference type="EMBL" id="OLZ51473.1"/>
    </source>
</evidence>
<name>A0A1R0KTV4_9PSEU</name>
<evidence type="ECO:0000256" key="1">
    <source>
        <dbReference type="ARBA" id="ARBA00004771"/>
    </source>
</evidence>
<evidence type="ECO:0000259" key="13">
    <source>
        <dbReference type="Pfam" id="PF06974"/>
    </source>
</evidence>